<feature type="compositionally biased region" description="Basic and acidic residues" evidence="2">
    <location>
        <begin position="116"/>
        <end position="136"/>
    </location>
</feature>
<feature type="compositionally biased region" description="Basic and acidic residues" evidence="2">
    <location>
        <begin position="89"/>
        <end position="105"/>
    </location>
</feature>
<feature type="compositionally biased region" description="Basic and acidic residues" evidence="2">
    <location>
        <begin position="53"/>
        <end position="63"/>
    </location>
</feature>
<dbReference type="Proteomes" id="UP000320762">
    <property type="component" value="Unassembled WGS sequence"/>
</dbReference>
<evidence type="ECO:0000313" key="3">
    <source>
        <dbReference type="EMBL" id="TRM63973.1"/>
    </source>
</evidence>
<reference evidence="3 4" key="1">
    <citation type="journal article" date="2019" name="New Phytol.">
        <title>Comparative genomics reveals unique wood-decay strategies and fruiting body development in the Schizophyllaceae.</title>
        <authorList>
            <person name="Almasi E."/>
            <person name="Sahu N."/>
            <person name="Krizsan K."/>
            <person name="Balint B."/>
            <person name="Kovacs G.M."/>
            <person name="Kiss B."/>
            <person name="Cseklye J."/>
            <person name="Drula E."/>
            <person name="Henrissat B."/>
            <person name="Nagy I."/>
            <person name="Chovatia M."/>
            <person name="Adam C."/>
            <person name="LaButti K."/>
            <person name="Lipzen A."/>
            <person name="Riley R."/>
            <person name="Grigoriev I.V."/>
            <person name="Nagy L.G."/>
        </authorList>
    </citation>
    <scope>NUCLEOTIDE SEQUENCE [LARGE SCALE GENOMIC DNA]</scope>
    <source>
        <strain evidence="3 4">NL-1724</strain>
    </source>
</reference>
<keyword evidence="1" id="KW-0175">Coiled coil</keyword>
<organism evidence="3 4">
    <name type="scientific">Schizophyllum amplum</name>
    <dbReference type="NCBI Taxonomy" id="97359"/>
    <lineage>
        <taxon>Eukaryota</taxon>
        <taxon>Fungi</taxon>
        <taxon>Dikarya</taxon>
        <taxon>Basidiomycota</taxon>
        <taxon>Agaricomycotina</taxon>
        <taxon>Agaricomycetes</taxon>
        <taxon>Agaricomycetidae</taxon>
        <taxon>Agaricales</taxon>
        <taxon>Schizophyllaceae</taxon>
        <taxon>Schizophyllum</taxon>
    </lineage>
</organism>
<dbReference type="OrthoDB" id="2138242at2759"/>
<protein>
    <submittedName>
        <fullName evidence="3">Uncharacterized protein</fullName>
    </submittedName>
</protein>
<comment type="caution">
    <text evidence="3">The sequence shown here is derived from an EMBL/GenBank/DDBJ whole genome shotgun (WGS) entry which is preliminary data.</text>
</comment>
<feature type="compositionally biased region" description="Low complexity" evidence="2">
    <location>
        <begin position="1"/>
        <end position="17"/>
    </location>
</feature>
<feature type="compositionally biased region" description="Polar residues" evidence="2">
    <location>
        <begin position="19"/>
        <end position="29"/>
    </location>
</feature>
<gene>
    <name evidence="3" type="ORF">BD626DRAFT_493373</name>
</gene>
<feature type="compositionally biased region" description="Acidic residues" evidence="2">
    <location>
        <begin position="79"/>
        <end position="88"/>
    </location>
</feature>
<evidence type="ECO:0000256" key="2">
    <source>
        <dbReference type="SAM" id="MobiDB-lite"/>
    </source>
</evidence>
<feature type="coiled-coil region" evidence="1">
    <location>
        <begin position="491"/>
        <end position="518"/>
    </location>
</feature>
<proteinExistence type="predicted"/>
<dbReference type="AlphaFoldDB" id="A0A550CGQ8"/>
<feature type="region of interest" description="Disordered" evidence="2">
    <location>
        <begin position="1"/>
        <end position="346"/>
    </location>
</feature>
<keyword evidence="4" id="KW-1185">Reference proteome</keyword>
<feature type="region of interest" description="Disordered" evidence="2">
    <location>
        <begin position="518"/>
        <end position="572"/>
    </location>
</feature>
<evidence type="ECO:0000313" key="4">
    <source>
        <dbReference type="Proteomes" id="UP000320762"/>
    </source>
</evidence>
<dbReference type="EMBL" id="VDMD01000008">
    <property type="protein sequence ID" value="TRM63973.1"/>
    <property type="molecule type" value="Genomic_DNA"/>
</dbReference>
<sequence>MSNSHAPVAAHAHAHAPQSLPSFAQTFGTQPLPRPPPNGTINALPPLHAGDPSSRRPSSEDRAPIPAHSRKRTLQDLESASDDDDDDEQSAKEDSARASHVKIEDEHDQLESSPPPDRRVHGEEPAVAAHGRDPKLSKRRRTIGEAPRLNTDVRVPPDQNGGTPISPVVMGLPAMRNPADLDRVRSMISVRQQQEELIAQRRSSLSGPSTLPHPLPGPSSERSPKPQSSTRASRRSPPPPITGHRLPQGGGHGRRSRPTSPTTTTLIGPAQPPAPQHIGPGQGHGVTPTQSLPPPPISFARRRAAQLGTGKKKPADLNISPREAHTPEQFQPAIQSAPPVPHGGQSSYGRFPMSIPRLPSVLGHDSARSMAMGQVPPTPTRFSLHRGSAVPTITVTQPISNMRKSPPTPSVPISTGLVPPTPTMLKQPGATQDKAAFLAPFELFYDALSDSRQLKAWLAEQLQRSQALAHNLAAQQDKLAETVDAAVEKRTAGMRAEIAGLQRRVEELEDELRYDLRARGRRNGAEQPYTFPPPPPAGESSRLRPEPPPKAPSITGWSSETDREHLRENQGALACIL</sequence>
<name>A0A550CGQ8_9AGAR</name>
<accession>A0A550CGQ8</accession>
<evidence type="ECO:0000256" key="1">
    <source>
        <dbReference type="SAM" id="Coils"/>
    </source>
</evidence>